<keyword evidence="4" id="KW-1185">Reference proteome</keyword>
<dbReference type="Proteomes" id="UP001374579">
    <property type="component" value="Unassembled WGS sequence"/>
</dbReference>
<organism evidence="3 4">
    <name type="scientific">Littorina saxatilis</name>
    <dbReference type="NCBI Taxonomy" id="31220"/>
    <lineage>
        <taxon>Eukaryota</taxon>
        <taxon>Metazoa</taxon>
        <taxon>Spiralia</taxon>
        <taxon>Lophotrochozoa</taxon>
        <taxon>Mollusca</taxon>
        <taxon>Gastropoda</taxon>
        <taxon>Caenogastropoda</taxon>
        <taxon>Littorinimorpha</taxon>
        <taxon>Littorinoidea</taxon>
        <taxon>Littorinidae</taxon>
        <taxon>Littorina</taxon>
    </lineage>
</organism>
<feature type="region of interest" description="Disordered" evidence="2">
    <location>
        <begin position="246"/>
        <end position="304"/>
    </location>
</feature>
<feature type="region of interest" description="Disordered" evidence="2">
    <location>
        <begin position="319"/>
        <end position="458"/>
    </location>
</feature>
<feature type="region of interest" description="Disordered" evidence="2">
    <location>
        <begin position="179"/>
        <end position="222"/>
    </location>
</feature>
<evidence type="ECO:0000256" key="2">
    <source>
        <dbReference type="SAM" id="MobiDB-lite"/>
    </source>
</evidence>
<accession>A0AAN9GDD4</accession>
<feature type="region of interest" description="Disordered" evidence="2">
    <location>
        <begin position="95"/>
        <end position="134"/>
    </location>
</feature>
<reference evidence="3 4" key="1">
    <citation type="submission" date="2024-02" db="EMBL/GenBank/DDBJ databases">
        <title>Chromosome-scale genome assembly of the rough periwinkle Littorina saxatilis.</title>
        <authorList>
            <person name="De Jode A."/>
            <person name="Faria R."/>
            <person name="Formenti G."/>
            <person name="Sims Y."/>
            <person name="Smith T.P."/>
            <person name="Tracey A."/>
            <person name="Wood J.M.D."/>
            <person name="Zagrodzka Z.B."/>
            <person name="Johannesson K."/>
            <person name="Butlin R.K."/>
            <person name="Leder E.H."/>
        </authorList>
    </citation>
    <scope>NUCLEOTIDE SEQUENCE [LARGE SCALE GENOMIC DNA]</scope>
    <source>
        <strain evidence="3">Snail1</strain>
        <tissue evidence="3">Muscle</tissue>
    </source>
</reference>
<proteinExistence type="predicted"/>
<keyword evidence="1" id="KW-0175">Coiled coil</keyword>
<evidence type="ECO:0000256" key="1">
    <source>
        <dbReference type="SAM" id="Coils"/>
    </source>
</evidence>
<dbReference type="AlphaFoldDB" id="A0AAN9GDD4"/>
<evidence type="ECO:0000313" key="4">
    <source>
        <dbReference type="Proteomes" id="UP001374579"/>
    </source>
</evidence>
<gene>
    <name evidence="3" type="ORF">V1264_019528</name>
</gene>
<feature type="compositionally biased region" description="Basic and acidic residues" evidence="2">
    <location>
        <begin position="447"/>
        <end position="458"/>
    </location>
</feature>
<comment type="caution">
    <text evidence="3">The sequence shown here is derived from an EMBL/GenBank/DDBJ whole genome shotgun (WGS) entry which is preliminary data.</text>
</comment>
<feature type="compositionally biased region" description="Low complexity" evidence="2">
    <location>
        <begin position="363"/>
        <end position="386"/>
    </location>
</feature>
<feature type="coiled-coil region" evidence="1">
    <location>
        <begin position="25"/>
        <end position="52"/>
    </location>
</feature>
<sequence length="458" mass="49803">MLRVARRMRSDKRGDISYQELAANVRNHIREERLEDQRLQRLENKKRQQRKRILQSDLPLYAPPSFSYDPALYNMYDSNVINRLEAAEEAGDFSAGPQGRLKRMESDVVSRRSSALAGSRRRRTPPAKVVLPGIDTPKRMSTARRRFRGIVERGVAMALGRNTPMTLVRHGTKGIPGAPRPLYLLGASRPKSKDRAVGTSDAGTRSGTPKGRGLSDTPQGMIRKGHGHIPPGMINSSTIFDAGSSAKGNRYRTPSHTEKSPPVLISKGHAHIPPGMIGSRSNTPKGMMNIPAGVSGSPRDGSRRNFDLGIIAKETLKEARNNRAGAADSPQKGNRKGLGDIPPTQKGSRVDVAHSLTVPGQLPKESVSGGSKSKTKTAKQQAPTSKSPISKKASHSPTKLPDINATKSLVGGYPEKETTSGAGNKNRPERSLLTMPPDKGQIARARRGVEYTDENRRL</sequence>
<dbReference type="EMBL" id="JBAMIC010000008">
    <property type="protein sequence ID" value="KAK7104883.1"/>
    <property type="molecule type" value="Genomic_DNA"/>
</dbReference>
<protein>
    <submittedName>
        <fullName evidence="3">Uncharacterized protein</fullName>
    </submittedName>
</protein>
<evidence type="ECO:0000313" key="3">
    <source>
        <dbReference type="EMBL" id="KAK7104883.1"/>
    </source>
</evidence>
<name>A0AAN9GDD4_9CAEN</name>